<dbReference type="Proteomes" id="UP001292094">
    <property type="component" value="Unassembled WGS sequence"/>
</dbReference>
<organism evidence="2 3">
    <name type="scientific">Petrolisthes manimaculis</name>
    <dbReference type="NCBI Taxonomy" id="1843537"/>
    <lineage>
        <taxon>Eukaryota</taxon>
        <taxon>Metazoa</taxon>
        <taxon>Ecdysozoa</taxon>
        <taxon>Arthropoda</taxon>
        <taxon>Crustacea</taxon>
        <taxon>Multicrustacea</taxon>
        <taxon>Malacostraca</taxon>
        <taxon>Eumalacostraca</taxon>
        <taxon>Eucarida</taxon>
        <taxon>Decapoda</taxon>
        <taxon>Pleocyemata</taxon>
        <taxon>Anomura</taxon>
        <taxon>Galatheoidea</taxon>
        <taxon>Porcellanidae</taxon>
        <taxon>Petrolisthes</taxon>
    </lineage>
</organism>
<dbReference type="EMBL" id="JAWZYT010006939">
    <property type="protein sequence ID" value="KAK4287303.1"/>
    <property type="molecule type" value="Genomic_DNA"/>
</dbReference>
<name>A0AAE1NCI0_9EUCA</name>
<gene>
    <name evidence="2" type="ORF">Pmani_039622</name>
</gene>
<evidence type="ECO:0000313" key="3">
    <source>
        <dbReference type="Proteomes" id="UP001292094"/>
    </source>
</evidence>
<sequence length="98" mass="10618">MRGKLGWERGQLRWRPGMGVEGGGTIQKPAGASQPGGRGRGRTLLVMTALGEFGGISCSQCLKNIAILFNLEEEEEEEHADLTSFLKFHKHTTSSSST</sequence>
<reference evidence="2" key="1">
    <citation type="submission" date="2023-11" db="EMBL/GenBank/DDBJ databases">
        <title>Genome assemblies of two species of porcelain crab, Petrolisthes cinctipes and Petrolisthes manimaculis (Anomura: Porcellanidae).</title>
        <authorList>
            <person name="Angst P."/>
        </authorList>
    </citation>
    <scope>NUCLEOTIDE SEQUENCE</scope>
    <source>
        <strain evidence="2">PB745_02</strain>
        <tissue evidence="2">Gill</tissue>
    </source>
</reference>
<feature type="region of interest" description="Disordered" evidence="1">
    <location>
        <begin position="1"/>
        <end position="39"/>
    </location>
</feature>
<protein>
    <submittedName>
        <fullName evidence="2">Uncharacterized protein</fullName>
    </submittedName>
</protein>
<proteinExistence type="predicted"/>
<dbReference type="AlphaFoldDB" id="A0AAE1NCI0"/>
<evidence type="ECO:0000313" key="2">
    <source>
        <dbReference type="EMBL" id="KAK4287303.1"/>
    </source>
</evidence>
<evidence type="ECO:0000256" key="1">
    <source>
        <dbReference type="SAM" id="MobiDB-lite"/>
    </source>
</evidence>
<feature type="compositionally biased region" description="Basic and acidic residues" evidence="1">
    <location>
        <begin position="1"/>
        <end position="11"/>
    </location>
</feature>
<keyword evidence="3" id="KW-1185">Reference proteome</keyword>
<accession>A0AAE1NCI0</accession>
<comment type="caution">
    <text evidence="2">The sequence shown here is derived from an EMBL/GenBank/DDBJ whole genome shotgun (WGS) entry which is preliminary data.</text>
</comment>